<comment type="similarity">
    <text evidence="1 8">Belongs to the SOS response-associated peptidase family.</text>
</comment>
<keyword evidence="5" id="KW-0190">Covalent protein-DNA linkage</keyword>
<dbReference type="EC" id="3.4.-.-" evidence="8"/>
<evidence type="ECO:0000256" key="3">
    <source>
        <dbReference type="ARBA" id="ARBA00022763"/>
    </source>
</evidence>
<reference evidence="9" key="1">
    <citation type="submission" date="2023-07" db="EMBL/GenBank/DDBJ databases">
        <title>The genome sequence of Rhodocytophaga aerolata KACC 12507.</title>
        <authorList>
            <person name="Zhang X."/>
        </authorList>
    </citation>
    <scope>NUCLEOTIDE SEQUENCE</scope>
    <source>
        <strain evidence="9">KACC 12507</strain>
    </source>
</reference>
<protein>
    <recommendedName>
        <fullName evidence="8">Abasic site processing protein</fullName>
        <ecNumber evidence="8">3.4.-.-</ecNumber>
    </recommendedName>
</protein>
<name>A0ABT8R5L9_9BACT</name>
<evidence type="ECO:0000256" key="2">
    <source>
        <dbReference type="ARBA" id="ARBA00022670"/>
    </source>
</evidence>
<keyword evidence="2 8" id="KW-0645">Protease</keyword>
<dbReference type="Pfam" id="PF02586">
    <property type="entry name" value="SRAP"/>
    <property type="match status" value="1"/>
</dbReference>
<keyword evidence="7" id="KW-0456">Lyase</keyword>
<dbReference type="SUPFAM" id="SSF143081">
    <property type="entry name" value="BB1717-like"/>
    <property type="match status" value="1"/>
</dbReference>
<evidence type="ECO:0000256" key="5">
    <source>
        <dbReference type="ARBA" id="ARBA00023124"/>
    </source>
</evidence>
<dbReference type="InterPro" id="IPR003738">
    <property type="entry name" value="SRAP"/>
</dbReference>
<dbReference type="Gene3D" id="3.90.1680.10">
    <property type="entry name" value="SOS response associated peptidase-like"/>
    <property type="match status" value="1"/>
</dbReference>
<evidence type="ECO:0000256" key="6">
    <source>
        <dbReference type="ARBA" id="ARBA00023125"/>
    </source>
</evidence>
<evidence type="ECO:0000313" key="9">
    <source>
        <dbReference type="EMBL" id="MDO1447390.1"/>
    </source>
</evidence>
<comment type="caution">
    <text evidence="9">The sequence shown here is derived from an EMBL/GenBank/DDBJ whole genome shotgun (WGS) entry which is preliminary data.</text>
</comment>
<dbReference type="EMBL" id="JAUKPO010000007">
    <property type="protein sequence ID" value="MDO1447390.1"/>
    <property type="molecule type" value="Genomic_DNA"/>
</dbReference>
<gene>
    <name evidence="9" type="ORF">Q0590_14065</name>
</gene>
<dbReference type="RefSeq" id="WP_302038195.1">
    <property type="nucleotide sequence ID" value="NZ_JAUKPO010000007.1"/>
</dbReference>
<sequence>MCDRYSFTLSKEKTIRRFGLKIKQVPAPNFNFAPGMQIPAIMQQAPVEITLLHWGMDIPQVKDPSKFKQVSVISTDPLPSQPSLHELLTTNRCIIPADGFYLWKRVSKKGKLPYRVVLKWSLPFAMAGVWNTSKTKESQKDCSILTTSSTSVIQHISKHMPAILPLEHEKAWLYENLSAEETLKLLLPYPAENMKAYPVSAQLLQANENSELLTKPAQPTDQFGNYILFEDL</sequence>
<dbReference type="InterPro" id="IPR036590">
    <property type="entry name" value="SRAP-like"/>
</dbReference>
<evidence type="ECO:0000256" key="7">
    <source>
        <dbReference type="ARBA" id="ARBA00023239"/>
    </source>
</evidence>
<keyword evidence="3" id="KW-0227">DNA damage</keyword>
<evidence type="ECO:0000256" key="4">
    <source>
        <dbReference type="ARBA" id="ARBA00022801"/>
    </source>
</evidence>
<evidence type="ECO:0000313" key="10">
    <source>
        <dbReference type="Proteomes" id="UP001168528"/>
    </source>
</evidence>
<keyword evidence="10" id="KW-1185">Reference proteome</keyword>
<proteinExistence type="inferred from homology"/>
<dbReference type="PANTHER" id="PTHR13604">
    <property type="entry name" value="DC12-RELATED"/>
    <property type="match status" value="1"/>
</dbReference>
<evidence type="ECO:0000256" key="1">
    <source>
        <dbReference type="ARBA" id="ARBA00008136"/>
    </source>
</evidence>
<dbReference type="Proteomes" id="UP001168528">
    <property type="component" value="Unassembled WGS sequence"/>
</dbReference>
<accession>A0ABT8R5L9</accession>
<organism evidence="9 10">
    <name type="scientific">Rhodocytophaga aerolata</name>
    <dbReference type="NCBI Taxonomy" id="455078"/>
    <lineage>
        <taxon>Bacteria</taxon>
        <taxon>Pseudomonadati</taxon>
        <taxon>Bacteroidota</taxon>
        <taxon>Cytophagia</taxon>
        <taxon>Cytophagales</taxon>
        <taxon>Rhodocytophagaceae</taxon>
        <taxon>Rhodocytophaga</taxon>
    </lineage>
</organism>
<keyword evidence="4 8" id="KW-0378">Hydrolase</keyword>
<dbReference type="PANTHER" id="PTHR13604:SF0">
    <property type="entry name" value="ABASIC SITE PROCESSING PROTEIN HMCES"/>
    <property type="match status" value="1"/>
</dbReference>
<evidence type="ECO:0000256" key="8">
    <source>
        <dbReference type="RuleBase" id="RU364100"/>
    </source>
</evidence>
<keyword evidence="6" id="KW-0238">DNA-binding</keyword>